<keyword evidence="1" id="KW-0175">Coiled coil</keyword>
<dbReference type="EMBL" id="JAACJM010000300">
    <property type="protein sequence ID" value="KAF5332904.1"/>
    <property type="molecule type" value="Genomic_DNA"/>
</dbReference>
<comment type="caution">
    <text evidence="2">The sequence shown here is derived from an EMBL/GenBank/DDBJ whole genome shotgun (WGS) entry which is preliminary data.</text>
</comment>
<keyword evidence="3" id="KW-1185">Reference proteome</keyword>
<accession>A0A8H5C141</accession>
<gene>
    <name evidence="2" type="ORF">D9758_017007</name>
</gene>
<sequence>MTSFFSDRYLSHPLGLSTHDFNDLNLSGLPFQVRTSTTSQNFSVYLLQYWKAVPLTSCTPSPLPDCPWPGMVKKEENEVAFGVGTDGILMSPGVVGSDDPDNTLVEPKDLQANLAILESKAPPARIRTATLIRKSRKMARSKEDQLFWQVRELQRLLDKLVRTHASTNVKLGAVTLEKELALRERDLARIERDLAQERVSALEAAILGDEP</sequence>
<dbReference type="AlphaFoldDB" id="A0A8H5C141"/>
<evidence type="ECO:0000313" key="3">
    <source>
        <dbReference type="Proteomes" id="UP000559256"/>
    </source>
</evidence>
<name>A0A8H5C141_9AGAR</name>
<feature type="coiled-coil region" evidence="1">
    <location>
        <begin position="173"/>
        <end position="205"/>
    </location>
</feature>
<evidence type="ECO:0000313" key="2">
    <source>
        <dbReference type="EMBL" id="KAF5332904.1"/>
    </source>
</evidence>
<proteinExistence type="predicted"/>
<evidence type="ECO:0000256" key="1">
    <source>
        <dbReference type="SAM" id="Coils"/>
    </source>
</evidence>
<organism evidence="2 3">
    <name type="scientific">Tetrapyrgos nigripes</name>
    <dbReference type="NCBI Taxonomy" id="182062"/>
    <lineage>
        <taxon>Eukaryota</taxon>
        <taxon>Fungi</taxon>
        <taxon>Dikarya</taxon>
        <taxon>Basidiomycota</taxon>
        <taxon>Agaricomycotina</taxon>
        <taxon>Agaricomycetes</taxon>
        <taxon>Agaricomycetidae</taxon>
        <taxon>Agaricales</taxon>
        <taxon>Marasmiineae</taxon>
        <taxon>Marasmiaceae</taxon>
        <taxon>Tetrapyrgos</taxon>
    </lineage>
</organism>
<protein>
    <submittedName>
        <fullName evidence="2">Uncharacterized protein</fullName>
    </submittedName>
</protein>
<reference evidence="2 3" key="1">
    <citation type="journal article" date="2020" name="ISME J.">
        <title>Uncovering the hidden diversity of litter-decomposition mechanisms in mushroom-forming fungi.</title>
        <authorList>
            <person name="Floudas D."/>
            <person name="Bentzer J."/>
            <person name="Ahren D."/>
            <person name="Johansson T."/>
            <person name="Persson P."/>
            <person name="Tunlid A."/>
        </authorList>
    </citation>
    <scope>NUCLEOTIDE SEQUENCE [LARGE SCALE GENOMIC DNA]</scope>
    <source>
        <strain evidence="2 3">CBS 291.85</strain>
    </source>
</reference>
<dbReference type="Proteomes" id="UP000559256">
    <property type="component" value="Unassembled WGS sequence"/>
</dbReference>